<dbReference type="NCBIfam" id="TIGR00705">
    <property type="entry name" value="SppA_67K"/>
    <property type="match status" value="1"/>
</dbReference>
<dbReference type="GO" id="GO:0006465">
    <property type="term" value="P:signal peptide processing"/>
    <property type="evidence" value="ECO:0007669"/>
    <property type="project" value="InterPro"/>
</dbReference>
<organism evidence="10 11">
    <name type="scientific">Undibacterium fentianense</name>
    <dbReference type="NCBI Taxonomy" id="2828728"/>
    <lineage>
        <taxon>Bacteria</taxon>
        <taxon>Pseudomonadati</taxon>
        <taxon>Pseudomonadota</taxon>
        <taxon>Betaproteobacteria</taxon>
        <taxon>Burkholderiales</taxon>
        <taxon>Oxalobacteraceae</taxon>
        <taxon>Undibacterium</taxon>
    </lineage>
</organism>
<name>A0A941IGE9_9BURK</name>
<keyword evidence="4" id="KW-0378">Hydrolase</keyword>
<dbReference type="GO" id="GO:0008236">
    <property type="term" value="F:serine-type peptidase activity"/>
    <property type="evidence" value="ECO:0007669"/>
    <property type="project" value="UniProtKB-KW"/>
</dbReference>
<gene>
    <name evidence="10" type="primary">sppA</name>
    <name evidence="10" type="ORF">KDM90_14935</name>
</gene>
<dbReference type="Pfam" id="PF01343">
    <property type="entry name" value="Peptidase_S49"/>
    <property type="match status" value="2"/>
</dbReference>
<evidence type="ECO:0000256" key="8">
    <source>
        <dbReference type="SAM" id="Phobius"/>
    </source>
</evidence>
<dbReference type="InterPro" id="IPR047217">
    <property type="entry name" value="S49_SppA_67K_type_N"/>
</dbReference>
<keyword evidence="8" id="KW-1133">Transmembrane helix</keyword>
<dbReference type="InterPro" id="IPR029045">
    <property type="entry name" value="ClpP/crotonase-like_dom_sf"/>
</dbReference>
<reference evidence="10" key="1">
    <citation type="submission" date="2021-04" db="EMBL/GenBank/DDBJ databases">
        <title>novel species isolated from subtropical streams in China.</title>
        <authorList>
            <person name="Lu H."/>
        </authorList>
    </citation>
    <scope>NUCLEOTIDE SEQUENCE</scope>
    <source>
        <strain evidence="10">FT137W</strain>
    </source>
</reference>
<dbReference type="Proteomes" id="UP000678545">
    <property type="component" value="Unassembled WGS sequence"/>
</dbReference>
<protein>
    <submittedName>
        <fullName evidence="10">Signal peptide peptidase SppA</fullName>
    </submittedName>
</protein>
<dbReference type="AlphaFoldDB" id="A0A941IGE9"/>
<feature type="domain" description="Peptidase S49" evidence="9">
    <location>
        <begin position="388"/>
        <end position="538"/>
    </location>
</feature>
<comment type="similarity">
    <text evidence="2">Belongs to the peptidase S49 family.</text>
</comment>
<evidence type="ECO:0000313" key="10">
    <source>
        <dbReference type="EMBL" id="MBR7801302.1"/>
    </source>
</evidence>
<sequence>MAFSPFRAIGQGIKWFWNAVDSSRRFIINLIFLLLVIALLNAIFSSDKVKLEDKTALILNLKGQLVEQHAGSASDAFLAEVQGENRRSTQLRDILTVLDAAARDPQINSVVLTLDGMQGSGLAILREVAAGLERFKASGKKVIAWGSSFDQRQYYLAAHANEVYMHPMGNVMLSGFGGYRNYYKDALDKIGITVNVLKVGTYKSFAEPYIANGPSSASAEADAYLYNAMWKLYTDGVEKARKLPAGSIMNSINNLPEMLKSANGSVAQFAVNAKLIDGLKSRDELRQMMLGLGAKDPQTKSFKQVNFDDYLQAQNHFSFGPAVAVIVAEGEISEGNAPPGAIGGMSTANLVRKAREDEHVKALVLRVDSPGGSAFGSELIRQELELTRKVGKPVVISMGNVAASGGYWISMSADEVIADAATITGSIGVFAIFPTADKVLDKLGVHTAGTTTTWMSDAFNPLRPLNPRFAEVIQLGINHTYQEFTTKAAAARNTTPEKIDAVAQGRVWTGEQAKERGLIDRIGSFKDALKSAANRANLNSDYRVTYIEREPSKFDRIFSIFEDGATKAAAKALNEQFKVAVAPSGIPPAAANEVVKDLAWLADLRSDKRGYLFMAHCMCGGSD</sequence>
<dbReference type="CDD" id="cd07018">
    <property type="entry name" value="S49_SppA_67K_type"/>
    <property type="match status" value="1"/>
</dbReference>
<keyword evidence="5" id="KW-0720">Serine protease</keyword>
<keyword evidence="3" id="KW-0645">Protease</keyword>
<dbReference type="RefSeq" id="WP_212676413.1">
    <property type="nucleotide sequence ID" value="NZ_JAGSPJ010000006.1"/>
</dbReference>
<dbReference type="InterPro" id="IPR004634">
    <property type="entry name" value="Pept_S49_pIV"/>
</dbReference>
<evidence type="ECO:0000313" key="11">
    <source>
        <dbReference type="Proteomes" id="UP000678545"/>
    </source>
</evidence>
<dbReference type="NCBIfam" id="TIGR00706">
    <property type="entry name" value="SppA_dom"/>
    <property type="match status" value="1"/>
</dbReference>
<accession>A0A941IGE9</accession>
<feature type="active site" description="Nucleophile" evidence="7">
    <location>
        <position position="404"/>
    </location>
</feature>
<keyword evidence="11" id="KW-1185">Reference proteome</keyword>
<keyword evidence="8" id="KW-0812">Transmembrane</keyword>
<dbReference type="InterPro" id="IPR004635">
    <property type="entry name" value="Pept_S49_SppA"/>
</dbReference>
<dbReference type="InterPro" id="IPR047272">
    <property type="entry name" value="S49_SppA_C"/>
</dbReference>
<proteinExistence type="inferred from homology"/>
<evidence type="ECO:0000256" key="3">
    <source>
        <dbReference type="ARBA" id="ARBA00022670"/>
    </source>
</evidence>
<dbReference type="SUPFAM" id="SSF52096">
    <property type="entry name" value="ClpP/crotonase"/>
    <property type="match status" value="2"/>
</dbReference>
<evidence type="ECO:0000256" key="4">
    <source>
        <dbReference type="ARBA" id="ARBA00022801"/>
    </source>
</evidence>
<feature type="transmembrane region" description="Helical" evidence="8">
    <location>
        <begin position="26"/>
        <end position="44"/>
    </location>
</feature>
<feature type="active site" description="Proton donor/acceptor" evidence="7">
    <location>
        <position position="203"/>
    </location>
</feature>
<evidence type="ECO:0000256" key="1">
    <source>
        <dbReference type="ARBA" id="ARBA00004370"/>
    </source>
</evidence>
<comment type="caution">
    <text evidence="10">The sequence shown here is derived from an EMBL/GenBank/DDBJ whole genome shotgun (WGS) entry which is preliminary data.</text>
</comment>
<comment type="subcellular location">
    <subcellularLocation>
        <location evidence="1">Membrane</location>
    </subcellularLocation>
</comment>
<dbReference type="PIRSF" id="PIRSF001217">
    <property type="entry name" value="Protease_4_SppA"/>
    <property type="match status" value="1"/>
</dbReference>
<dbReference type="PANTHER" id="PTHR33209:SF1">
    <property type="entry name" value="PEPTIDASE S49 DOMAIN-CONTAINING PROTEIN"/>
    <property type="match status" value="1"/>
</dbReference>
<feature type="domain" description="Peptidase S49" evidence="9">
    <location>
        <begin position="135"/>
        <end position="288"/>
    </location>
</feature>
<evidence type="ECO:0000256" key="2">
    <source>
        <dbReference type="ARBA" id="ARBA00008683"/>
    </source>
</evidence>
<evidence type="ECO:0000259" key="9">
    <source>
        <dbReference type="Pfam" id="PF01343"/>
    </source>
</evidence>
<keyword evidence="6 8" id="KW-0472">Membrane</keyword>
<dbReference type="EMBL" id="JAGSPJ010000006">
    <property type="protein sequence ID" value="MBR7801302.1"/>
    <property type="molecule type" value="Genomic_DNA"/>
</dbReference>
<dbReference type="CDD" id="cd07023">
    <property type="entry name" value="S49_Sppa_N_C"/>
    <property type="match status" value="1"/>
</dbReference>
<dbReference type="PANTHER" id="PTHR33209">
    <property type="entry name" value="PROTEASE 4"/>
    <property type="match status" value="1"/>
</dbReference>
<dbReference type="Gene3D" id="3.90.226.10">
    <property type="entry name" value="2-enoyl-CoA Hydratase, Chain A, domain 1"/>
    <property type="match status" value="4"/>
</dbReference>
<evidence type="ECO:0000256" key="5">
    <source>
        <dbReference type="ARBA" id="ARBA00022825"/>
    </source>
</evidence>
<dbReference type="GO" id="GO:0016020">
    <property type="term" value="C:membrane"/>
    <property type="evidence" value="ECO:0007669"/>
    <property type="project" value="UniProtKB-SubCell"/>
</dbReference>
<dbReference type="InterPro" id="IPR002142">
    <property type="entry name" value="Peptidase_S49"/>
</dbReference>
<evidence type="ECO:0000256" key="6">
    <source>
        <dbReference type="ARBA" id="ARBA00023136"/>
    </source>
</evidence>
<evidence type="ECO:0000256" key="7">
    <source>
        <dbReference type="PIRSR" id="PIRSR001217-1"/>
    </source>
</evidence>